<dbReference type="InterPro" id="IPR008928">
    <property type="entry name" value="6-hairpin_glycosidase_sf"/>
</dbReference>
<evidence type="ECO:0000256" key="1">
    <source>
        <dbReference type="ARBA" id="ARBA00001445"/>
    </source>
</evidence>
<dbReference type="Pfam" id="PF17389">
    <property type="entry name" value="Bac_rhamnosid6H"/>
    <property type="match status" value="1"/>
</dbReference>
<dbReference type="Pfam" id="PF17390">
    <property type="entry name" value="Bac_rhamnosid_C"/>
    <property type="match status" value="1"/>
</dbReference>
<comment type="catalytic activity">
    <reaction evidence="1">
        <text>Hydrolysis of terminal non-reducing alpha-L-rhamnose residues in alpha-L-rhamnosides.</text>
        <dbReference type="EC" id="3.2.1.40"/>
    </reaction>
</comment>
<keyword evidence="3" id="KW-0378">Hydrolase</keyword>
<comment type="caution">
    <text evidence="7">The sequence shown here is derived from an EMBL/GenBank/DDBJ whole genome shotgun (WGS) entry which is preliminary data.</text>
</comment>
<evidence type="ECO:0000313" key="7">
    <source>
        <dbReference type="EMBL" id="MFC7335641.1"/>
    </source>
</evidence>
<dbReference type="InterPro" id="IPR012341">
    <property type="entry name" value="6hp_glycosidase-like_sf"/>
</dbReference>
<dbReference type="Gene3D" id="2.60.420.10">
    <property type="entry name" value="Maltose phosphorylase, domain 3"/>
    <property type="match status" value="1"/>
</dbReference>
<keyword evidence="4" id="KW-0732">Signal</keyword>
<organism evidence="7 8">
    <name type="scientific">Haloferula chungangensis</name>
    <dbReference type="NCBI Taxonomy" id="1048331"/>
    <lineage>
        <taxon>Bacteria</taxon>
        <taxon>Pseudomonadati</taxon>
        <taxon>Verrucomicrobiota</taxon>
        <taxon>Verrucomicrobiia</taxon>
        <taxon>Verrucomicrobiales</taxon>
        <taxon>Verrucomicrobiaceae</taxon>
        <taxon>Haloferula</taxon>
    </lineage>
</organism>
<dbReference type="EC" id="3.2.1.40" evidence="2"/>
<dbReference type="Gene3D" id="1.50.10.10">
    <property type="match status" value="1"/>
</dbReference>
<dbReference type="EMBL" id="JBHTBS010000001">
    <property type="protein sequence ID" value="MFC7335641.1"/>
    <property type="molecule type" value="Genomic_DNA"/>
</dbReference>
<sequence length="591" mass="66214">MAHFRPVSALLAALFIAASSALPAAPTKLVDQPPVKISEPDNKTILIDFGKVAFGNLRLSCPSDNTGPITFHFGEAQKNGRVDRKPPGTVRYARTKASLEPGQATIVAPPADKRNTKKTNDAHPPAILTPDEWGVILPFRWVEIEGWPGELKPEQIVRQAAFSANWDDDAAAFECSDETLNRIWELCRYSIKATTFAGVYVDGDRERIPYEADSYLNQLSHYYTDRDIQMARDTYDRLINFATWPTEWAPHMIFIAHADWMRTGDKDWIAPRYNRLKTKTLLERAAPDGLIASNAQQIKRTDIVDWPTTERDGYVFTERNTVVNAFHLAAIQRMAELARAIGKEDEAKDFEARFKKTHAEFQKQLFDSKRGIYRDGVGTRHASHHANFFPLAFGLVPADKQPGVLEFLRGKEMDCSVYAAQYLLEGLFNHGAADKALSLITADNDRSWKHMVDSGTTITWEAWDQKYKPNQDWNHAWGAAPANLLPRFVLGAEALEPGWKTVSIRPHTGSLQFARGKVPSPRGPVLIDWTNDRTFSLTVELPEGMSAQIDVPAAKATASVFVNGKATAAERKGERWILDEKLSGAFKIEVK</sequence>
<dbReference type="RefSeq" id="WP_379707955.1">
    <property type="nucleotide sequence ID" value="NZ_JBHTBS010000001.1"/>
</dbReference>
<dbReference type="Proteomes" id="UP001596472">
    <property type="component" value="Unassembled WGS sequence"/>
</dbReference>
<protein>
    <recommendedName>
        <fullName evidence="2">alpha-L-rhamnosidase</fullName>
        <ecNumber evidence="2">3.2.1.40</ecNumber>
    </recommendedName>
</protein>
<dbReference type="InterPro" id="IPR016007">
    <property type="entry name" value="Alpha_rhamnosid"/>
</dbReference>
<dbReference type="PANTHER" id="PTHR33307:SF6">
    <property type="entry name" value="ALPHA-RHAMNOSIDASE (EUROFUNG)-RELATED"/>
    <property type="match status" value="1"/>
</dbReference>
<feature type="chain" id="PRO_5046596798" description="alpha-L-rhamnosidase" evidence="4">
    <location>
        <begin position="25"/>
        <end position="591"/>
    </location>
</feature>
<feature type="domain" description="Alpha-L-rhamnosidase six-hairpin glycosidase" evidence="5">
    <location>
        <begin position="169"/>
        <end position="488"/>
    </location>
</feature>
<evidence type="ECO:0000256" key="2">
    <source>
        <dbReference type="ARBA" id="ARBA00012652"/>
    </source>
</evidence>
<evidence type="ECO:0000259" key="6">
    <source>
        <dbReference type="Pfam" id="PF17390"/>
    </source>
</evidence>
<dbReference type="InterPro" id="IPR035396">
    <property type="entry name" value="Bac_rhamnosid6H"/>
</dbReference>
<name>A0ABW2KZX8_9BACT</name>
<dbReference type="SUPFAM" id="SSF48208">
    <property type="entry name" value="Six-hairpin glycosidases"/>
    <property type="match status" value="1"/>
</dbReference>
<feature type="domain" description="Alpha-L-rhamnosidase C-terminal" evidence="6">
    <location>
        <begin position="493"/>
        <end position="559"/>
    </location>
</feature>
<keyword evidence="8" id="KW-1185">Reference proteome</keyword>
<dbReference type="InterPro" id="IPR035398">
    <property type="entry name" value="Bac_rhamnosid_C"/>
</dbReference>
<evidence type="ECO:0000313" key="8">
    <source>
        <dbReference type="Proteomes" id="UP001596472"/>
    </source>
</evidence>
<accession>A0ABW2KZX8</accession>
<gene>
    <name evidence="7" type="ORF">ACFQY0_00510</name>
</gene>
<feature type="signal peptide" evidence="4">
    <location>
        <begin position="1"/>
        <end position="24"/>
    </location>
</feature>
<evidence type="ECO:0000256" key="4">
    <source>
        <dbReference type="SAM" id="SignalP"/>
    </source>
</evidence>
<evidence type="ECO:0000259" key="5">
    <source>
        <dbReference type="Pfam" id="PF17389"/>
    </source>
</evidence>
<evidence type="ECO:0000256" key="3">
    <source>
        <dbReference type="ARBA" id="ARBA00022801"/>
    </source>
</evidence>
<reference evidence="8" key="1">
    <citation type="journal article" date="2019" name="Int. J. Syst. Evol. Microbiol.">
        <title>The Global Catalogue of Microorganisms (GCM) 10K type strain sequencing project: providing services to taxonomists for standard genome sequencing and annotation.</title>
        <authorList>
            <consortium name="The Broad Institute Genomics Platform"/>
            <consortium name="The Broad Institute Genome Sequencing Center for Infectious Disease"/>
            <person name="Wu L."/>
            <person name="Ma J."/>
        </authorList>
    </citation>
    <scope>NUCLEOTIDE SEQUENCE [LARGE SCALE GENOMIC DNA]</scope>
    <source>
        <strain evidence="8">CGMCC 4.1467</strain>
    </source>
</reference>
<proteinExistence type="predicted"/>
<dbReference type="Gene3D" id="2.60.120.260">
    <property type="entry name" value="Galactose-binding domain-like"/>
    <property type="match status" value="1"/>
</dbReference>
<dbReference type="PANTHER" id="PTHR33307">
    <property type="entry name" value="ALPHA-RHAMNOSIDASE (EUROFUNG)"/>
    <property type="match status" value="1"/>
</dbReference>